<dbReference type="CDD" id="cd00067">
    <property type="entry name" value="GAL4"/>
    <property type="match status" value="1"/>
</dbReference>
<dbReference type="InterPro" id="IPR036864">
    <property type="entry name" value="Zn2-C6_fun-type_DNA-bd_sf"/>
</dbReference>
<keyword evidence="10" id="KW-1185">Reference proteome</keyword>
<keyword evidence="6" id="KW-0539">Nucleus</keyword>
<dbReference type="InterPro" id="IPR001138">
    <property type="entry name" value="Zn2Cys6_DnaBD"/>
</dbReference>
<dbReference type="PANTHER" id="PTHR47540:SF6">
    <property type="entry name" value="ZN(II)2CYS6 TRANSCRIPTION FACTOR (EUROFUNG)"/>
    <property type="match status" value="1"/>
</dbReference>
<dbReference type="PROSITE" id="PS50048">
    <property type="entry name" value="ZN2_CY6_FUNGAL_2"/>
    <property type="match status" value="1"/>
</dbReference>
<evidence type="ECO:0000256" key="2">
    <source>
        <dbReference type="ARBA" id="ARBA00022723"/>
    </source>
</evidence>
<evidence type="ECO:0000256" key="1">
    <source>
        <dbReference type="ARBA" id="ARBA00004123"/>
    </source>
</evidence>
<dbReference type="SUPFAM" id="SSF57701">
    <property type="entry name" value="Zn2/Cys6 DNA-binding domain"/>
    <property type="match status" value="1"/>
</dbReference>
<evidence type="ECO:0000256" key="3">
    <source>
        <dbReference type="ARBA" id="ARBA00023015"/>
    </source>
</evidence>
<dbReference type="Proteomes" id="UP000766486">
    <property type="component" value="Unassembled WGS sequence"/>
</dbReference>
<comment type="subcellular location">
    <subcellularLocation>
        <location evidence="1">Nucleus</location>
    </subcellularLocation>
</comment>
<dbReference type="SMART" id="SM00066">
    <property type="entry name" value="GAL4"/>
    <property type="match status" value="1"/>
</dbReference>
<name>A0ABY6UQY3_BIOOC</name>
<dbReference type="PROSITE" id="PS00463">
    <property type="entry name" value="ZN2_CY6_FUNGAL_1"/>
    <property type="match status" value="1"/>
</dbReference>
<reference evidence="9 10" key="1">
    <citation type="submission" date="2019-06" db="EMBL/GenBank/DDBJ databases">
        <authorList>
            <person name="Broberg M."/>
        </authorList>
    </citation>
    <scope>NUCLEOTIDE SEQUENCE [LARGE SCALE GENOMIC DNA]</scope>
</reference>
<dbReference type="PANTHER" id="PTHR47540">
    <property type="entry name" value="THIAMINE REPRESSIBLE GENES REGULATORY PROTEIN THI5"/>
    <property type="match status" value="1"/>
</dbReference>
<keyword evidence="3" id="KW-0805">Transcription regulation</keyword>
<feature type="region of interest" description="Disordered" evidence="7">
    <location>
        <begin position="592"/>
        <end position="613"/>
    </location>
</feature>
<sequence>MSPEEEQTTRRRSSNACIRCRRHKIKCSGKVPCDACRRRRFNCEYELEEPKVFVSKRQSWHCWRRNKIILQVPTILPLLTCSNTRAHFCQACLQEPTPTSHNHVESSEITNPVYSPEFLTHVAGPGGDFHYLGHSSNYSYTQRVLRLLHARCSNDPFPYSTYIAAGASDLGWDGRRVSVESDTDTLPSLDYAIFLLNAVKFHAGQIYHLFDEAAFMPHLYQFYADPVENMTKMDLWYIHFLILLAFGKAFVVSEAQEGKPPGSELFVRAVKLLPETTYLIGDFITATEILCCMALYYQALDARVSAYDKIGQAVRMAISSGMHTPMQPDQVDQELIQRCRKAWWTVVVIDRQISCLIGLPIQVRDEDITTPLPVFPDSNQRNASLNIQVGLSRALSHVVNTVYRSGSTRHLNFVGSIQDALRTVASVSEQLRTHFALPAPGSVGGISPIAAHLNILYHHCIVVATRPFLYLFLEKRCKSSEDKVAVLFSKEPIRHILKIGIESAKRISGILHALKQQHLIESFLAFELEAAFSAGTLIAIAEACFPSLLKHDGPSLPAISESLQVMATKGNLPAKSRLLDLNSLSQMLGDCQDLSNDSQEEGETESTVAADQTDIASSQSDLHGFDTGSITFPDWLEGAEAEDLYSPSHRLETIAESLDGWDSTGWFSTLAYDT</sequence>
<dbReference type="Pfam" id="PF04082">
    <property type="entry name" value="Fungal_trans"/>
    <property type="match status" value="1"/>
</dbReference>
<keyword evidence="5" id="KW-0804">Transcription</keyword>
<evidence type="ECO:0000256" key="7">
    <source>
        <dbReference type="SAM" id="MobiDB-lite"/>
    </source>
</evidence>
<keyword evidence="2" id="KW-0479">Metal-binding</keyword>
<feature type="domain" description="Zn(2)-C6 fungal-type" evidence="8">
    <location>
        <begin position="16"/>
        <end position="45"/>
    </location>
</feature>
<dbReference type="Pfam" id="PF00172">
    <property type="entry name" value="Zn_clus"/>
    <property type="match status" value="1"/>
</dbReference>
<gene>
    <name evidence="9" type="ORF">CLO192961_LOCUS328809</name>
</gene>
<organism evidence="9 10">
    <name type="scientific">Bionectria ochroleuca</name>
    <name type="common">Gliocladium roseum</name>
    <dbReference type="NCBI Taxonomy" id="29856"/>
    <lineage>
        <taxon>Eukaryota</taxon>
        <taxon>Fungi</taxon>
        <taxon>Dikarya</taxon>
        <taxon>Ascomycota</taxon>
        <taxon>Pezizomycotina</taxon>
        <taxon>Sordariomycetes</taxon>
        <taxon>Hypocreomycetidae</taxon>
        <taxon>Hypocreales</taxon>
        <taxon>Bionectriaceae</taxon>
        <taxon>Clonostachys</taxon>
    </lineage>
</organism>
<evidence type="ECO:0000256" key="4">
    <source>
        <dbReference type="ARBA" id="ARBA00023125"/>
    </source>
</evidence>
<evidence type="ECO:0000256" key="6">
    <source>
        <dbReference type="ARBA" id="ARBA00023242"/>
    </source>
</evidence>
<protein>
    <recommendedName>
        <fullName evidence="8">Zn(2)-C6 fungal-type domain-containing protein</fullName>
    </recommendedName>
</protein>
<comment type="caution">
    <text evidence="9">The sequence shown here is derived from an EMBL/GenBank/DDBJ whole genome shotgun (WGS) entry which is preliminary data.</text>
</comment>
<dbReference type="CDD" id="cd12148">
    <property type="entry name" value="fungal_TF_MHR"/>
    <property type="match status" value="1"/>
</dbReference>
<proteinExistence type="predicted"/>
<dbReference type="SMART" id="SM00906">
    <property type="entry name" value="Fungal_trans"/>
    <property type="match status" value="1"/>
</dbReference>
<evidence type="ECO:0000256" key="5">
    <source>
        <dbReference type="ARBA" id="ARBA00023163"/>
    </source>
</evidence>
<dbReference type="InterPro" id="IPR051711">
    <property type="entry name" value="Stress_Response_Reg"/>
</dbReference>
<dbReference type="Gene3D" id="4.10.240.10">
    <property type="entry name" value="Zn(2)-C6 fungal-type DNA-binding domain"/>
    <property type="match status" value="1"/>
</dbReference>
<evidence type="ECO:0000259" key="8">
    <source>
        <dbReference type="PROSITE" id="PS50048"/>
    </source>
</evidence>
<evidence type="ECO:0000313" key="10">
    <source>
        <dbReference type="Proteomes" id="UP000766486"/>
    </source>
</evidence>
<dbReference type="InterPro" id="IPR007219">
    <property type="entry name" value="XnlR_reg_dom"/>
</dbReference>
<dbReference type="EMBL" id="CABFNS010000851">
    <property type="protein sequence ID" value="VUC32565.1"/>
    <property type="molecule type" value="Genomic_DNA"/>
</dbReference>
<accession>A0ABY6UQY3</accession>
<evidence type="ECO:0000313" key="9">
    <source>
        <dbReference type="EMBL" id="VUC32565.1"/>
    </source>
</evidence>
<keyword evidence="4" id="KW-0238">DNA-binding</keyword>